<keyword evidence="3" id="KW-1185">Reference proteome</keyword>
<name>A0ABR7SS51_9ACTN</name>
<dbReference type="Proteomes" id="UP000642284">
    <property type="component" value="Unassembled WGS sequence"/>
</dbReference>
<gene>
    <name evidence="2" type="ORF">H9Y04_35155</name>
</gene>
<evidence type="ECO:0000313" key="3">
    <source>
        <dbReference type="Proteomes" id="UP000642284"/>
    </source>
</evidence>
<reference evidence="2 3" key="1">
    <citation type="submission" date="2020-08" db="EMBL/GenBank/DDBJ databases">
        <title>Genemic of Streptomyces polyaspartic.</title>
        <authorList>
            <person name="Liu W."/>
        </authorList>
    </citation>
    <scope>NUCLEOTIDE SEQUENCE [LARGE SCALE GENOMIC DNA]</scope>
    <source>
        <strain evidence="2 3">TRM66268-LWL</strain>
    </source>
</reference>
<dbReference type="Pfam" id="PF01863">
    <property type="entry name" value="YgjP-like"/>
    <property type="match status" value="1"/>
</dbReference>
<proteinExistence type="predicted"/>
<organism evidence="2 3">
    <name type="scientific">Streptomyces polyasparticus</name>
    <dbReference type="NCBI Taxonomy" id="2767826"/>
    <lineage>
        <taxon>Bacteria</taxon>
        <taxon>Bacillati</taxon>
        <taxon>Actinomycetota</taxon>
        <taxon>Actinomycetes</taxon>
        <taxon>Kitasatosporales</taxon>
        <taxon>Streptomycetaceae</taxon>
        <taxon>Streptomyces</taxon>
    </lineage>
</organism>
<protein>
    <submittedName>
        <fullName evidence="2">DUF45 domain-containing protein</fullName>
    </submittedName>
</protein>
<accession>A0ABR7SS51</accession>
<dbReference type="EMBL" id="JACTVJ010000021">
    <property type="protein sequence ID" value="MBC9717782.1"/>
    <property type="molecule type" value="Genomic_DNA"/>
</dbReference>
<comment type="caution">
    <text evidence="2">The sequence shown here is derived from an EMBL/GenBank/DDBJ whole genome shotgun (WGS) entry which is preliminary data.</text>
</comment>
<evidence type="ECO:0000313" key="2">
    <source>
        <dbReference type="EMBL" id="MBC9717782.1"/>
    </source>
</evidence>
<dbReference type="InterPro" id="IPR002725">
    <property type="entry name" value="YgjP-like_metallopeptidase"/>
</dbReference>
<evidence type="ECO:0000259" key="1">
    <source>
        <dbReference type="Pfam" id="PF01863"/>
    </source>
</evidence>
<sequence length="266" mass="30441">MTTAQNERTFLVGKLPVTLRTSPRRTKDLSITADGRVLVRAPHGTSNTEAAALVRRRREWIYRQLHRRQGRRLDRPAKQFDDGEEFQVHGVPHRLRLTDVHAQDDLVEQYRSSETEAWLHLRSDAAAHPNRARNALIHWYARRTQSWLDLHRAEFARNRHHLALGLRVTAKLSSSLVAYRPRHELVLSWSCAQLPDRDLRTLVADALGLADAGDLPRLRKAYRSLWLGDIRHPQSLVTADWCAASDRGHRSVILPSGSAKLPRTDS</sequence>
<dbReference type="RefSeq" id="WP_187818228.1">
    <property type="nucleotide sequence ID" value="NZ_JACTVJ010000021.1"/>
</dbReference>
<feature type="domain" description="YgjP-like metallopeptidase" evidence="1">
    <location>
        <begin position="28"/>
        <end position="195"/>
    </location>
</feature>